<gene>
    <name evidence="3" type="ORF">C666_04635</name>
</gene>
<name>N6YE87_THAL4</name>
<evidence type="ECO:0000313" key="3">
    <source>
        <dbReference type="EMBL" id="ENO89830.1"/>
    </source>
</evidence>
<proteinExistence type="predicted"/>
<dbReference type="eggNOG" id="COG3210">
    <property type="taxonomic scope" value="Bacteria"/>
</dbReference>
<evidence type="ECO:0000256" key="1">
    <source>
        <dbReference type="SAM" id="Coils"/>
    </source>
</evidence>
<dbReference type="RefSeq" id="WP_004334417.1">
    <property type="nucleotide sequence ID" value="NZ_AMXE01000009.1"/>
</dbReference>
<dbReference type="OrthoDB" id="5666689at2"/>
<dbReference type="STRING" id="1123367.GCA_000621305_03105"/>
<reference evidence="3 4" key="1">
    <citation type="submission" date="2012-09" db="EMBL/GenBank/DDBJ databases">
        <title>Draft Genome Sequences of 6 Strains from Genus Thauera.</title>
        <authorList>
            <person name="Liu B."/>
            <person name="Shapleigh J.P."/>
            <person name="Frostegard A.H."/>
        </authorList>
    </citation>
    <scope>NUCLEOTIDE SEQUENCE [LARGE SCALE GENOMIC DNA]</scope>
    <source>
        <strain evidence="4">47Lol / DSM 12138</strain>
    </source>
</reference>
<comment type="caution">
    <text evidence="3">The sequence shown here is derived from an EMBL/GenBank/DDBJ whole genome shotgun (WGS) entry which is preliminary data.</text>
</comment>
<dbReference type="AlphaFoldDB" id="N6YE87"/>
<protein>
    <submittedName>
        <fullName evidence="3">Adhesin</fullName>
    </submittedName>
</protein>
<evidence type="ECO:0000256" key="2">
    <source>
        <dbReference type="SAM" id="MobiDB-lite"/>
    </source>
</evidence>
<dbReference type="EMBL" id="AMXE01000009">
    <property type="protein sequence ID" value="ENO89830.1"/>
    <property type="molecule type" value="Genomic_DNA"/>
</dbReference>
<organism evidence="3 4">
    <name type="scientific">Thauera linaloolentis (strain DSM 12138 / JCM 21573 / CCUG 41526 / CIP 105981 / IAM 15112 / NBRC 102519 / 47Lol)</name>
    <dbReference type="NCBI Taxonomy" id="1123367"/>
    <lineage>
        <taxon>Bacteria</taxon>
        <taxon>Pseudomonadati</taxon>
        <taxon>Pseudomonadota</taxon>
        <taxon>Betaproteobacteria</taxon>
        <taxon>Rhodocyclales</taxon>
        <taxon>Zoogloeaceae</taxon>
        <taxon>Thauera</taxon>
    </lineage>
</organism>
<evidence type="ECO:0000313" key="4">
    <source>
        <dbReference type="Proteomes" id="UP000013232"/>
    </source>
</evidence>
<feature type="region of interest" description="Disordered" evidence="2">
    <location>
        <begin position="61"/>
        <end position="87"/>
    </location>
</feature>
<accession>N6YE87</accession>
<dbReference type="Proteomes" id="UP000013232">
    <property type="component" value="Unassembled WGS sequence"/>
</dbReference>
<keyword evidence="1" id="KW-0175">Coiled coil</keyword>
<feature type="coiled-coil region" evidence="1">
    <location>
        <begin position="272"/>
        <end position="308"/>
    </location>
</feature>
<sequence>MGSGNLAFDLDADIDNTGEIVTAGGLCMTTTGALNNSGTLAGDTVDIDVNGTLSNCGLIDGGETRQASTASKGNRWRKDSSTEVGSTLRATSDLPLSAGRDLSARASDVTAGGDIRISATGAGEHIEAGDKGFDVRVGGDTTLTGAAIASTQAAVDNDRNRFSTGGSLTLADLENRAEYDAQGASLNIGTGVSFDGAFTPQGTSAGFGEDSDSARSINTAGISGIAGDTAVRTGDAPTGIVPIFDAEAVQKDIDAQVKITEIFSQQAHQAVSSYVQEARQALREQINQAETEADKAALQARLDELLLEERVMNVLIGAVTGMGGTALLRESLSAAADEMRRLSIENSRLFDGITDGNTTLTNLLEGKSEGLRGDGVGLGGTRAIWICCAER</sequence>
<keyword evidence="4" id="KW-1185">Reference proteome</keyword>